<gene>
    <name evidence="4" type="ORF">BLNAU_16837</name>
</gene>
<keyword evidence="5" id="KW-1185">Reference proteome</keyword>
<accession>A0ABQ9X7Z2</accession>
<evidence type="ECO:0000256" key="1">
    <source>
        <dbReference type="SAM" id="MobiDB-lite"/>
    </source>
</evidence>
<keyword evidence="2" id="KW-0472">Membrane</keyword>
<dbReference type="Proteomes" id="UP001281761">
    <property type="component" value="Unassembled WGS sequence"/>
</dbReference>
<dbReference type="InterPro" id="IPR011050">
    <property type="entry name" value="Pectin_lyase_fold/virulence"/>
</dbReference>
<comment type="caution">
    <text evidence="4">The sequence shown here is derived from an EMBL/GenBank/DDBJ whole genome shotgun (WGS) entry which is preliminary data.</text>
</comment>
<evidence type="ECO:0000256" key="2">
    <source>
        <dbReference type="SAM" id="Phobius"/>
    </source>
</evidence>
<reference evidence="4 5" key="1">
    <citation type="journal article" date="2022" name="bioRxiv">
        <title>Genomics of Preaxostyla Flagellates Illuminates Evolutionary Transitions and the Path Towards Mitochondrial Loss.</title>
        <authorList>
            <person name="Novak L.V.F."/>
            <person name="Treitli S.C."/>
            <person name="Pyrih J."/>
            <person name="Halakuc P."/>
            <person name="Pipaliya S.V."/>
            <person name="Vacek V."/>
            <person name="Brzon O."/>
            <person name="Soukal P."/>
            <person name="Eme L."/>
            <person name="Dacks J.B."/>
            <person name="Karnkowska A."/>
            <person name="Elias M."/>
            <person name="Hampl V."/>
        </authorList>
    </citation>
    <scope>NUCLEOTIDE SEQUENCE [LARGE SCALE GENOMIC DNA]</scope>
    <source>
        <strain evidence="4">NAU3</strain>
        <tissue evidence="4">Gut</tissue>
    </source>
</reference>
<keyword evidence="2" id="KW-1133">Transmembrane helix</keyword>
<keyword evidence="3" id="KW-0732">Signal</keyword>
<evidence type="ECO:0000313" key="5">
    <source>
        <dbReference type="Proteomes" id="UP001281761"/>
    </source>
</evidence>
<feature type="chain" id="PRO_5046811219" evidence="3">
    <location>
        <begin position="21"/>
        <end position="1475"/>
    </location>
</feature>
<dbReference type="EMBL" id="JARBJD010000181">
    <property type="protein sequence ID" value="KAK2948218.1"/>
    <property type="molecule type" value="Genomic_DNA"/>
</dbReference>
<organism evidence="4 5">
    <name type="scientific">Blattamonas nauphoetae</name>
    <dbReference type="NCBI Taxonomy" id="2049346"/>
    <lineage>
        <taxon>Eukaryota</taxon>
        <taxon>Metamonada</taxon>
        <taxon>Preaxostyla</taxon>
        <taxon>Oxymonadida</taxon>
        <taxon>Blattamonas</taxon>
    </lineage>
</organism>
<feature type="transmembrane region" description="Helical" evidence="2">
    <location>
        <begin position="1356"/>
        <end position="1381"/>
    </location>
</feature>
<name>A0ABQ9X7Z2_9EUKA</name>
<feature type="region of interest" description="Disordered" evidence="1">
    <location>
        <begin position="1434"/>
        <end position="1457"/>
    </location>
</feature>
<keyword evidence="2" id="KW-0812">Transmembrane</keyword>
<evidence type="ECO:0000256" key="3">
    <source>
        <dbReference type="SAM" id="SignalP"/>
    </source>
</evidence>
<dbReference type="Gene3D" id="2.160.20.10">
    <property type="entry name" value="Single-stranded right-handed beta-helix, Pectin lyase-like"/>
    <property type="match status" value="1"/>
</dbReference>
<sequence>MNYLWCLLCLVHGFSETAHHLYISPNGANSNPGTKELPKRDIIFTTPNSESNQILVGVFPGHYELEEYRLDNSQRLFLDGISTSFLRPKDPDHAIFVLNDADLDAPNSHIQLTTNSRVLVEVNGDYISTVHNLTVSQSFDSYRVNGAAFLVNHGELQLHHISASEIHFRPDILRPHGVVLVNHRAKSLIVSNSVFKDITKPSGFGAAISTTIPNPNAESKCNLFRIGDRCLFENCKSSRGGAVLLMSSTVDCQFEIEDAYFKNNEAETLGGALYVYGRGLSSSTATSQVKMTHVLFHENEAKGTDLEVRKTTVGHDLFVYFKDEPSVSESEFHSTATTLDSLYSFVHKIGSGSRKDETAIDLEMHHSEAAGVVTEFIYVTPEAKGGIPYSSATSCATPVTPCSLLGEGLKKFNTFTVNPKATIFLRPDTFNETGSILLSSSRDKVSIIGVAEYSIVVLPKGATFDVQTPTTILRAFTINFDLVSNAMKVGSSVELTATQLTMQGQSTTPSIVDSKPIVLINGKGTFTECTFKNIFAKETSVLIDPSAALTFKECLFEDVRTLPTTTIVIDETVISFNPSIKLQSGYTITFQDTTFSCPTNQTGQFKFQADLTTNVVFEASTNTRNSFSKIYSSDSCACVIDLNKHDSLLKVDFEDISGATGHPSLQIISPSSVNTITLDQCSFTRIHGNDETALKLDGSDPTADLSLTLTHCSFTECEVTGPKGNIFSSANKVWYAIDTLDFVSCKAKDATFFTFAPVAKADPKVHSISKMTFTHCAFTCTATPIPGLIFNYPADLPLSSLSFISCSTVGTSLLRFKPTTEGQITWSEIVVQNGIYNCVPARAVDREKRQYQQGYGAIVVEAIDEVHLIQGSNFTDVISVGMPFFVAKRQDISERTFMLTMNNDRFVNCKTQHADGFFVVDTWNNPVSFSSVSVTSCSSSGKGIITIRHIVPTEQQERIDEQIAEGEPPEVPVYDNKNTLFQGQITVNTQQSPQGSIGSGFAVVGNTDVNYTETFCPITGSNVVFTSCGSLGSGGSACIFDSVKSTLSSLSIRVSDGLYSQIATNNSVIRMTQLSLANTNRNALSTIKGQAKTEDEINKLVEVASQYGFIFLNRSTTTIADSIFSVSHIAGIIMRGGTLTLEACTFDDVSIFPERYPDFRMNVKCNESGIISADVNTNFLSGSLTPIPAEETKLPSWVLDAFCTLSIERKTVTSSDTTLATYRRPHYPSALVTAATGFVDSTANQDIPKLYLVVEGTELMPANFTCRVRSKTKGTKESEDTYPIPYNHTHVRCDLSEELAATGDLFAVQISNDGKSFSTPAVEVQFELNHTTPVEPEKPVPPVDPIGPGAKAVDSVWPVVVIIVVVVVAVIAAGMIVLVIFQKRNSNKDKYQQLREDSKHAEPLDSLKWNDPNQINAIFNAQLDMSFMKENFEKEDEEEKIAPDAREKRHEITSESIESRTYQDPIFWAGNKNRK</sequence>
<protein>
    <submittedName>
        <fullName evidence="4">Uncharacterized protein</fullName>
    </submittedName>
</protein>
<dbReference type="SUPFAM" id="SSF51126">
    <property type="entry name" value="Pectin lyase-like"/>
    <property type="match status" value="1"/>
</dbReference>
<feature type="signal peptide" evidence="3">
    <location>
        <begin position="1"/>
        <end position="20"/>
    </location>
</feature>
<feature type="compositionally biased region" description="Basic and acidic residues" evidence="1">
    <location>
        <begin position="1440"/>
        <end position="1453"/>
    </location>
</feature>
<evidence type="ECO:0000313" key="4">
    <source>
        <dbReference type="EMBL" id="KAK2948218.1"/>
    </source>
</evidence>
<proteinExistence type="predicted"/>
<dbReference type="InterPro" id="IPR012334">
    <property type="entry name" value="Pectin_lyas_fold"/>
</dbReference>